<feature type="compositionally biased region" description="Pro residues" evidence="1">
    <location>
        <begin position="15"/>
        <end position="26"/>
    </location>
</feature>
<dbReference type="Ensembl" id="ENSNMLT00000034779.1">
    <property type="protein sequence ID" value="ENSNMLP00000031208.1"/>
    <property type="gene ID" value="ENSNMLG00000019622.1"/>
</dbReference>
<feature type="compositionally biased region" description="Basic and acidic residues" evidence="1">
    <location>
        <begin position="67"/>
        <end position="104"/>
    </location>
</feature>
<protein>
    <submittedName>
        <fullName evidence="2">Uncharacterized protein</fullName>
    </submittedName>
</protein>
<feature type="compositionally biased region" description="Pro residues" evidence="1">
    <location>
        <begin position="356"/>
        <end position="371"/>
    </location>
</feature>
<dbReference type="Proteomes" id="UP000694523">
    <property type="component" value="Unplaced"/>
</dbReference>
<feature type="compositionally biased region" description="Basic and acidic residues" evidence="1">
    <location>
        <begin position="268"/>
        <end position="289"/>
    </location>
</feature>
<feature type="region of interest" description="Disordered" evidence="1">
    <location>
        <begin position="267"/>
        <end position="382"/>
    </location>
</feature>
<name>A0A8C6UDC9_9GOBI</name>
<organism evidence="2 3">
    <name type="scientific">Neogobius melanostomus</name>
    <name type="common">round goby</name>
    <dbReference type="NCBI Taxonomy" id="47308"/>
    <lineage>
        <taxon>Eukaryota</taxon>
        <taxon>Metazoa</taxon>
        <taxon>Chordata</taxon>
        <taxon>Craniata</taxon>
        <taxon>Vertebrata</taxon>
        <taxon>Euteleostomi</taxon>
        <taxon>Actinopterygii</taxon>
        <taxon>Neopterygii</taxon>
        <taxon>Teleostei</taxon>
        <taxon>Neoteleostei</taxon>
        <taxon>Acanthomorphata</taxon>
        <taxon>Gobiaria</taxon>
        <taxon>Gobiiformes</taxon>
        <taxon>Gobioidei</taxon>
        <taxon>Gobiidae</taxon>
        <taxon>Benthophilinae</taxon>
        <taxon>Neogobiini</taxon>
        <taxon>Neogobius</taxon>
    </lineage>
</organism>
<evidence type="ECO:0000313" key="3">
    <source>
        <dbReference type="Proteomes" id="UP000694523"/>
    </source>
</evidence>
<feature type="region of interest" description="Disordered" evidence="1">
    <location>
        <begin position="1"/>
        <end position="104"/>
    </location>
</feature>
<dbReference type="AlphaFoldDB" id="A0A8C6UDC9"/>
<feature type="compositionally biased region" description="Low complexity" evidence="1">
    <location>
        <begin position="178"/>
        <end position="194"/>
    </location>
</feature>
<accession>A0A8C6UDC9</accession>
<feature type="compositionally biased region" description="Low complexity" evidence="1">
    <location>
        <begin position="1"/>
        <end position="14"/>
    </location>
</feature>
<reference evidence="2" key="2">
    <citation type="submission" date="2025-09" db="UniProtKB">
        <authorList>
            <consortium name="Ensembl"/>
        </authorList>
    </citation>
    <scope>IDENTIFICATION</scope>
</reference>
<feature type="compositionally biased region" description="Pro residues" evidence="1">
    <location>
        <begin position="195"/>
        <end position="211"/>
    </location>
</feature>
<evidence type="ECO:0000313" key="2">
    <source>
        <dbReference type="Ensembl" id="ENSNMLP00000031208.1"/>
    </source>
</evidence>
<feature type="compositionally biased region" description="Basic residues" evidence="1">
    <location>
        <begin position="227"/>
        <end position="236"/>
    </location>
</feature>
<evidence type="ECO:0000256" key="1">
    <source>
        <dbReference type="SAM" id="MobiDB-lite"/>
    </source>
</evidence>
<proteinExistence type="predicted"/>
<keyword evidence="3" id="KW-1185">Reference proteome</keyword>
<feature type="region of interest" description="Disordered" evidence="1">
    <location>
        <begin position="178"/>
        <end position="238"/>
    </location>
</feature>
<sequence length="382" mass="41991">MAAVAREPGAAAVPPVTPPEPGPGTRPRPSRTSRTCRWAAPSSRTVSGQPNGPDRACTDRTLSLSPERSERFTALREGLGDRPEDRLEENPEDHPQEHPEPELRPGTHVRVALDHVIDDALVVSFRVGHKVFSGVLMDLSAGNCPYYTCFIRPVPAFPPTLDTQSALLYSCCLCPTSGRRGPSSSCSRSPAPAAEDPPPLFHQGAPYPPPLFLRDSYHTSLPQPPPRRIKRSRRRYGNSEEPTCMLVRLRPRQVLCDRCKGAAGPERPLAEVKRLRSDEPRPPRPRKEAGGGATRQAAARSSPRSTHSPAHRVLTRRISALTPPLTPPRVRLKPHRYRTDGEPQNQTRTRPGPKTRTPPPQTPRRTPPPAGLHPLSDPSPNL</sequence>
<reference evidence="2" key="1">
    <citation type="submission" date="2025-08" db="UniProtKB">
        <authorList>
            <consortium name="Ensembl"/>
        </authorList>
    </citation>
    <scope>IDENTIFICATION</scope>
</reference>